<dbReference type="HOGENOM" id="CLU_1988070_0_0_6"/>
<gene>
    <name evidence="2" type="ordered locus">Avin_08470</name>
</gene>
<sequence length="125" mass="13524">MGGPERGLSAPRGRTFPPRPHALHAWRGALGSRPPENTNLFRHPRSRPECPEAGVRPAFDRSTRIAASRPRAARARVADGPGHWISDSGRGTPLACFRARWESAVPVGPDFGLSSSEVCHGNDSR</sequence>
<evidence type="ECO:0000313" key="2">
    <source>
        <dbReference type="EMBL" id="ACO77092.1"/>
    </source>
</evidence>
<feature type="region of interest" description="Disordered" evidence="1">
    <location>
        <begin position="26"/>
        <end position="89"/>
    </location>
</feature>
<name>C1DMR2_AZOVD</name>
<protein>
    <submittedName>
        <fullName evidence="2">Uncharacterized protein</fullName>
    </submittedName>
</protein>
<dbReference type="EnsemblBacteria" id="ACO77092">
    <property type="protein sequence ID" value="ACO77092"/>
    <property type="gene ID" value="Avin_08470"/>
</dbReference>
<dbReference type="KEGG" id="avn:Avin_08470"/>
<dbReference type="EMBL" id="CP001157">
    <property type="protein sequence ID" value="ACO77092.1"/>
    <property type="molecule type" value="Genomic_DNA"/>
</dbReference>
<accession>C1DMR2</accession>
<organism evidence="2 3">
    <name type="scientific">Azotobacter vinelandii (strain DJ / ATCC BAA-1303)</name>
    <dbReference type="NCBI Taxonomy" id="322710"/>
    <lineage>
        <taxon>Bacteria</taxon>
        <taxon>Pseudomonadati</taxon>
        <taxon>Pseudomonadota</taxon>
        <taxon>Gammaproteobacteria</taxon>
        <taxon>Pseudomonadales</taxon>
        <taxon>Pseudomonadaceae</taxon>
        <taxon>Azotobacter</taxon>
    </lineage>
</organism>
<evidence type="ECO:0000313" key="3">
    <source>
        <dbReference type="Proteomes" id="UP000002424"/>
    </source>
</evidence>
<dbReference type="AlphaFoldDB" id="C1DMR2"/>
<reference evidence="2 3" key="1">
    <citation type="journal article" date="2009" name="J. Bacteriol.">
        <title>Genome sequence of Azotobacter vinelandii, an obligate aerobe specialized to support diverse anaerobic metabolic processes.</title>
        <authorList>
            <person name="Setubal J.C."/>
            <person name="dos Santos P."/>
            <person name="Goldman B.S."/>
            <person name="Ertesvag H."/>
            <person name="Espin G."/>
            <person name="Rubio L.M."/>
            <person name="Valla S."/>
            <person name="Almeida N.F."/>
            <person name="Balasubramanian D."/>
            <person name="Cromes L."/>
            <person name="Curatti L."/>
            <person name="Du Z."/>
            <person name="Godsy E."/>
            <person name="Goodner B."/>
            <person name="Hellner-Burris K."/>
            <person name="Hernandez J.A."/>
            <person name="Houmiel K."/>
            <person name="Imperial J."/>
            <person name="Kennedy C."/>
            <person name="Larson T.J."/>
            <person name="Latreille P."/>
            <person name="Ligon L.S."/>
            <person name="Lu J."/>
            <person name="Maerk M."/>
            <person name="Miller N.M."/>
            <person name="Norton S."/>
            <person name="O'Carroll I.P."/>
            <person name="Paulsen I."/>
            <person name="Raulfs E.C."/>
            <person name="Roemer R."/>
            <person name="Rosser J."/>
            <person name="Segura D."/>
            <person name="Slater S."/>
            <person name="Stricklin S.L."/>
            <person name="Studholme D.J."/>
            <person name="Sun J."/>
            <person name="Viana C.J."/>
            <person name="Wallin E."/>
            <person name="Wang B."/>
            <person name="Wheeler C."/>
            <person name="Zhu H."/>
            <person name="Dean D.R."/>
            <person name="Dixon R."/>
            <person name="Wood D."/>
        </authorList>
    </citation>
    <scope>NUCLEOTIDE SEQUENCE [LARGE SCALE GENOMIC DNA]</scope>
    <source>
        <strain evidence="3">DJ / ATCC BAA-1303</strain>
    </source>
</reference>
<dbReference type="STRING" id="322710.Avin_08470"/>
<keyword evidence="3" id="KW-1185">Reference proteome</keyword>
<evidence type="ECO:0000256" key="1">
    <source>
        <dbReference type="SAM" id="MobiDB-lite"/>
    </source>
</evidence>
<dbReference type="Proteomes" id="UP000002424">
    <property type="component" value="Chromosome"/>
</dbReference>
<proteinExistence type="predicted"/>